<gene>
    <name evidence="2" type="ORF">D1610_13940</name>
</gene>
<reference evidence="2 3" key="1">
    <citation type="submission" date="2018-08" db="EMBL/GenBank/DDBJ databases">
        <title>The multiple taxonomic identification of Sphingomonas gilva.</title>
        <authorList>
            <person name="Zhu D."/>
            <person name="Zheng S."/>
        </authorList>
    </citation>
    <scope>NUCLEOTIDE SEQUENCE [LARGE SCALE GENOMIC DNA]</scope>
    <source>
        <strain evidence="2 3">ZDH117</strain>
    </source>
</reference>
<feature type="signal peptide" evidence="1">
    <location>
        <begin position="1"/>
        <end position="19"/>
    </location>
</feature>
<evidence type="ECO:0000313" key="2">
    <source>
        <dbReference type="EMBL" id="RHW16821.1"/>
    </source>
</evidence>
<protein>
    <submittedName>
        <fullName evidence="2">Uncharacterized protein</fullName>
    </submittedName>
</protein>
<dbReference type="AlphaFoldDB" id="A0A396RT67"/>
<evidence type="ECO:0000313" key="3">
    <source>
        <dbReference type="Proteomes" id="UP000266693"/>
    </source>
</evidence>
<organism evidence="2 3">
    <name type="scientific">Sphingomonas gilva</name>
    <dbReference type="NCBI Taxonomy" id="2305907"/>
    <lineage>
        <taxon>Bacteria</taxon>
        <taxon>Pseudomonadati</taxon>
        <taxon>Pseudomonadota</taxon>
        <taxon>Alphaproteobacteria</taxon>
        <taxon>Sphingomonadales</taxon>
        <taxon>Sphingomonadaceae</taxon>
        <taxon>Sphingomonas</taxon>
    </lineage>
</organism>
<keyword evidence="3" id="KW-1185">Reference proteome</keyword>
<dbReference type="EMBL" id="QWLV01000007">
    <property type="protein sequence ID" value="RHW16821.1"/>
    <property type="molecule type" value="Genomic_DNA"/>
</dbReference>
<dbReference type="InterPro" id="IPR045500">
    <property type="entry name" value="DUF6491"/>
</dbReference>
<name>A0A396RT67_9SPHN</name>
<feature type="chain" id="PRO_5017257964" evidence="1">
    <location>
        <begin position="20"/>
        <end position="137"/>
    </location>
</feature>
<dbReference type="Proteomes" id="UP000266693">
    <property type="component" value="Unassembled WGS sequence"/>
</dbReference>
<sequence length="137" mass="14874">MMETAMIRALLLLAPIALAGCASDRYAERQRAHDETKLARLLGDRVPGEPQSCLDSRMTNGSEPVGSQTILYFQGSTVYRNDLIGQCSGLRSDDIPVITSHSGRLCRGDMIRTVSRGAPNVTTGGCALGDFVPYRER</sequence>
<comment type="caution">
    <text evidence="2">The sequence shown here is derived from an EMBL/GenBank/DDBJ whole genome shotgun (WGS) entry which is preliminary data.</text>
</comment>
<keyword evidence="1" id="KW-0732">Signal</keyword>
<evidence type="ECO:0000256" key="1">
    <source>
        <dbReference type="SAM" id="SignalP"/>
    </source>
</evidence>
<dbReference type="Pfam" id="PF20101">
    <property type="entry name" value="DUF6491"/>
    <property type="match status" value="1"/>
</dbReference>
<accession>A0A396RT67</accession>
<proteinExistence type="predicted"/>